<dbReference type="Gene3D" id="3.40.50.2300">
    <property type="match status" value="1"/>
</dbReference>
<keyword evidence="12" id="KW-1185">Reference proteome</keyword>
<proteinExistence type="predicted"/>
<dbReference type="GO" id="GO:0000160">
    <property type="term" value="P:phosphorelay signal transduction system"/>
    <property type="evidence" value="ECO:0007669"/>
    <property type="project" value="UniProtKB-KW"/>
</dbReference>
<evidence type="ECO:0000256" key="5">
    <source>
        <dbReference type="ARBA" id="ARBA00023015"/>
    </source>
</evidence>
<protein>
    <submittedName>
        <fullName evidence="11">Response regulator</fullName>
    </submittedName>
</protein>
<evidence type="ECO:0000256" key="2">
    <source>
        <dbReference type="ARBA" id="ARBA00022490"/>
    </source>
</evidence>
<dbReference type="InterPro" id="IPR011006">
    <property type="entry name" value="CheY-like_superfamily"/>
</dbReference>
<dbReference type="InterPro" id="IPR020449">
    <property type="entry name" value="Tscrpt_reg_AraC-type_HTH"/>
</dbReference>
<dbReference type="Proteomes" id="UP000502136">
    <property type="component" value="Chromosome"/>
</dbReference>
<gene>
    <name evidence="11" type="ORF">HGI30_08070</name>
</gene>
<dbReference type="InterPro" id="IPR018062">
    <property type="entry name" value="HTH_AraC-typ_CS"/>
</dbReference>
<evidence type="ECO:0000256" key="6">
    <source>
        <dbReference type="ARBA" id="ARBA00023125"/>
    </source>
</evidence>
<evidence type="ECO:0000313" key="12">
    <source>
        <dbReference type="Proteomes" id="UP000502136"/>
    </source>
</evidence>
<dbReference type="RefSeq" id="WP_168907155.1">
    <property type="nucleotide sequence ID" value="NZ_CP051428.1"/>
</dbReference>
<comment type="subcellular location">
    <subcellularLocation>
        <location evidence="1">Cytoplasm</location>
    </subcellularLocation>
</comment>
<dbReference type="SMART" id="SM00342">
    <property type="entry name" value="HTH_ARAC"/>
    <property type="match status" value="1"/>
</dbReference>
<keyword evidence="5" id="KW-0805">Transcription regulation</keyword>
<dbReference type="PRINTS" id="PR00032">
    <property type="entry name" value="HTHARAC"/>
</dbReference>
<dbReference type="KEGG" id="palr:HGI30_08070"/>
<dbReference type="PROSITE" id="PS01124">
    <property type="entry name" value="HTH_ARAC_FAMILY_2"/>
    <property type="match status" value="1"/>
</dbReference>
<evidence type="ECO:0000256" key="1">
    <source>
        <dbReference type="ARBA" id="ARBA00004496"/>
    </source>
</evidence>
<dbReference type="GO" id="GO:0005737">
    <property type="term" value="C:cytoplasm"/>
    <property type="evidence" value="ECO:0007669"/>
    <property type="project" value="UniProtKB-SubCell"/>
</dbReference>
<dbReference type="PANTHER" id="PTHR42713:SF3">
    <property type="entry name" value="TRANSCRIPTIONAL REGULATORY PROTEIN HPTR"/>
    <property type="match status" value="1"/>
</dbReference>
<dbReference type="GO" id="GO:0043565">
    <property type="term" value="F:sequence-specific DNA binding"/>
    <property type="evidence" value="ECO:0007669"/>
    <property type="project" value="InterPro"/>
</dbReference>
<feature type="modified residue" description="4-aspartylphosphate" evidence="8">
    <location>
        <position position="55"/>
    </location>
</feature>
<evidence type="ECO:0000256" key="4">
    <source>
        <dbReference type="ARBA" id="ARBA00023012"/>
    </source>
</evidence>
<evidence type="ECO:0000256" key="7">
    <source>
        <dbReference type="ARBA" id="ARBA00023163"/>
    </source>
</evidence>
<dbReference type="Gene3D" id="1.10.10.60">
    <property type="entry name" value="Homeodomain-like"/>
    <property type="match status" value="2"/>
</dbReference>
<name>A0A6H2GWJ4_9BACL</name>
<reference evidence="11 12" key="1">
    <citation type="submission" date="2020-04" db="EMBL/GenBank/DDBJ databases">
        <title>Novel Paenibacillus strain UniB2 isolated from commercial digestive syrup.</title>
        <authorList>
            <person name="Thorat V."/>
            <person name="Kirdat K."/>
            <person name="Tiwarekar B."/>
            <person name="Yadav A."/>
        </authorList>
    </citation>
    <scope>NUCLEOTIDE SEQUENCE [LARGE SCALE GENOMIC DNA]</scope>
    <source>
        <strain evidence="11 12">UniB2</strain>
    </source>
</reference>
<keyword evidence="3 8" id="KW-0597">Phosphoprotein</keyword>
<dbReference type="InterPro" id="IPR009057">
    <property type="entry name" value="Homeodomain-like_sf"/>
</dbReference>
<dbReference type="CDD" id="cd17536">
    <property type="entry name" value="REC_YesN-like"/>
    <property type="match status" value="1"/>
</dbReference>
<dbReference type="Pfam" id="PF12833">
    <property type="entry name" value="HTH_18"/>
    <property type="match status" value="1"/>
</dbReference>
<accession>A0A6H2GWJ4</accession>
<evidence type="ECO:0000313" key="11">
    <source>
        <dbReference type="EMBL" id="QJC51508.1"/>
    </source>
</evidence>
<dbReference type="AlphaFoldDB" id="A0A6H2GWJ4"/>
<evidence type="ECO:0000256" key="8">
    <source>
        <dbReference type="PROSITE-ProRule" id="PRU00169"/>
    </source>
</evidence>
<sequence>MLSVLIVDDEFEIREGLRRQIPWEEFGMSEVLTAGDGDEALELALDRRPDLIVTDIKMNRMSGLELLDALRSVPDYEWKAILVSGYDDFELVKQGMQLQAMDYILKPISKDELGRIARRAADTIAAERAERTSRSQLSDQMRLALPKLRDEVLRELAESGYDPYRQTRVQHRLQALKLEWMERMPLLMLLAEADDLKAVAASSRYPGEAELIRFGIGNVVSQTLAEEYPGQAVLFPDSDGRWAAVLACPDEGLAERALAVAEECLQRIRRFVKVGASLSLSSAPRDWAHLRPMYSECREYLEKKAAYGGGRVFTERSEEELEAEEPLSVREPSDAADLLRYGSDEDIHAAMEGFSAMVKSWERDGLKDIQQAVFHWLMDVYRLAAAAGWSDRSWERDPIALWEQLERYDNVQSLREHAEEALLRAARDLRRTSAQTSQIVQEAERIIRARYADGLTLQAVADEVHVTPVWLSKLFKKEKGRTFLEELTETRLARAKELLADVRFKIYQVSYSVGYKDPVHFTKLFKKQLGMTPKEYRRQRGILDD</sequence>
<keyword evidence="2" id="KW-0963">Cytoplasm</keyword>
<dbReference type="PROSITE" id="PS00041">
    <property type="entry name" value="HTH_ARAC_FAMILY_1"/>
    <property type="match status" value="1"/>
</dbReference>
<keyword evidence="6" id="KW-0238">DNA-binding</keyword>
<dbReference type="GO" id="GO:0003700">
    <property type="term" value="F:DNA-binding transcription factor activity"/>
    <property type="evidence" value="ECO:0007669"/>
    <property type="project" value="InterPro"/>
</dbReference>
<dbReference type="SMART" id="SM00448">
    <property type="entry name" value="REC"/>
    <property type="match status" value="1"/>
</dbReference>
<dbReference type="PANTHER" id="PTHR42713">
    <property type="entry name" value="HISTIDINE KINASE-RELATED"/>
    <property type="match status" value="1"/>
</dbReference>
<dbReference type="InterPro" id="IPR018060">
    <property type="entry name" value="HTH_AraC"/>
</dbReference>
<dbReference type="InterPro" id="IPR001789">
    <property type="entry name" value="Sig_transdc_resp-reg_receiver"/>
</dbReference>
<dbReference type="SUPFAM" id="SSF52172">
    <property type="entry name" value="CheY-like"/>
    <property type="match status" value="1"/>
</dbReference>
<evidence type="ECO:0000259" key="9">
    <source>
        <dbReference type="PROSITE" id="PS01124"/>
    </source>
</evidence>
<dbReference type="SUPFAM" id="SSF46689">
    <property type="entry name" value="Homeodomain-like"/>
    <property type="match status" value="1"/>
</dbReference>
<feature type="domain" description="HTH araC/xylS-type" evidence="9">
    <location>
        <begin position="441"/>
        <end position="539"/>
    </location>
</feature>
<dbReference type="Pfam" id="PF00072">
    <property type="entry name" value="Response_reg"/>
    <property type="match status" value="1"/>
</dbReference>
<dbReference type="PROSITE" id="PS50110">
    <property type="entry name" value="RESPONSE_REGULATORY"/>
    <property type="match status" value="1"/>
</dbReference>
<keyword evidence="4" id="KW-0902">Two-component regulatory system</keyword>
<keyword evidence="7" id="KW-0804">Transcription</keyword>
<evidence type="ECO:0000259" key="10">
    <source>
        <dbReference type="PROSITE" id="PS50110"/>
    </source>
</evidence>
<organism evidence="11 12">
    <name type="scientific">Paenibacillus albicereus</name>
    <dbReference type="NCBI Taxonomy" id="2726185"/>
    <lineage>
        <taxon>Bacteria</taxon>
        <taxon>Bacillati</taxon>
        <taxon>Bacillota</taxon>
        <taxon>Bacilli</taxon>
        <taxon>Bacillales</taxon>
        <taxon>Paenibacillaceae</taxon>
        <taxon>Paenibacillus</taxon>
    </lineage>
</organism>
<dbReference type="EMBL" id="CP051428">
    <property type="protein sequence ID" value="QJC51508.1"/>
    <property type="molecule type" value="Genomic_DNA"/>
</dbReference>
<feature type="domain" description="Response regulatory" evidence="10">
    <location>
        <begin position="3"/>
        <end position="121"/>
    </location>
</feature>
<evidence type="ECO:0000256" key="3">
    <source>
        <dbReference type="ARBA" id="ARBA00022553"/>
    </source>
</evidence>
<dbReference type="InterPro" id="IPR051552">
    <property type="entry name" value="HptR"/>
</dbReference>